<keyword evidence="2 5" id="KW-0560">Oxidoreductase</keyword>
<dbReference type="InterPro" id="IPR001017">
    <property type="entry name" value="DH_E1"/>
</dbReference>
<comment type="cofactor">
    <cofactor evidence="1">
        <name>thiamine diphosphate</name>
        <dbReference type="ChEBI" id="CHEBI:58937"/>
    </cofactor>
</comment>
<evidence type="ECO:0000256" key="2">
    <source>
        <dbReference type="ARBA" id="ARBA00023002"/>
    </source>
</evidence>
<keyword evidence="3" id="KW-0786">Thiamine pyrophosphate</keyword>
<name>A0A3B0PL47_9BACT</name>
<sequence length="78" mass="8303">MGGKAPDGINCLPPNIVIGSQYSQATGIAFAEKHKKTKGIALTTTGDGGTSEGETYEAMNFAKLRELPCVFVVENNKW</sequence>
<dbReference type="AlphaFoldDB" id="A0A3B0PL47"/>
<evidence type="ECO:0000256" key="3">
    <source>
        <dbReference type="ARBA" id="ARBA00023052"/>
    </source>
</evidence>
<dbReference type="Proteomes" id="UP000259864">
    <property type="component" value="Chromosome 1"/>
</dbReference>
<accession>A0A3B0PL47</accession>
<dbReference type="SUPFAM" id="SSF52518">
    <property type="entry name" value="Thiamin diphosphate-binding fold (THDP-binding)"/>
    <property type="match status" value="1"/>
</dbReference>
<organism evidence="5 6">
    <name type="scientific">Metamycoplasma alkalescens</name>
    <dbReference type="NCBI Taxonomy" id="45363"/>
    <lineage>
        <taxon>Bacteria</taxon>
        <taxon>Bacillati</taxon>
        <taxon>Mycoplasmatota</taxon>
        <taxon>Mycoplasmoidales</taxon>
        <taxon>Metamycoplasmataceae</taxon>
        <taxon>Metamycoplasma</taxon>
    </lineage>
</organism>
<dbReference type="PANTHER" id="PTHR11516:SF41">
    <property type="entry name" value="3-METHYL-2-OXOBUTANOATE DEHYDROGENASE SUBUNIT ALPHA"/>
    <property type="match status" value="1"/>
</dbReference>
<evidence type="ECO:0000313" key="5">
    <source>
        <dbReference type="EMBL" id="SYV90801.1"/>
    </source>
</evidence>
<dbReference type="KEGG" id="mala:NCTC10135_01326"/>
<dbReference type="InterPro" id="IPR050642">
    <property type="entry name" value="PDH_E1_Alpha_Subunit"/>
</dbReference>
<keyword evidence="5" id="KW-0670">Pyruvate</keyword>
<feature type="non-terminal residue" evidence="5">
    <location>
        <position position="78"/>
    </location>
</feature>
<dbReference type="GO" id="GO:0006086">
    <property type="term" value="P:pyruvate decarboxylation to acetyl-CoA"/>
    <property type="evidence" value="ECO:0007669"/>
    <property type="project" value="TreeGrafter"/>
</dbReference>
<evidence type="ECO:0000256" key="1">
    <source>
        <dbReference type="ARBA" id="ARBA00001964"/>
    </source>
</evidence>
<dbReference type="Pfam" id="PF00676">
    <property type="entry name" value="E1_dh"/>
    <property type="match status" value="1"/>
</dbReference>
<protein>
    <submittedName>
        <fullName evidence="5">Pyruvate dehydrogenase E1 component subunit alpha</fullName>
        <ecNumber evidence="5">1.2.4.1</ecNumber>
    </submittedName>
</protein>
<gene>
    <name evidence="5" type="primary">pdhA_1</name>
    <name evidence="5" type="ORF">NCTC10135_01326</name>
</gene>
<evidence type="ECO:0000259" key="4">
    <source>
        <dbReference type="Pfam" id="PF00676"/>
    </source>
</evidence>
<dbReference type="EMBL" id="LS991949">
    <property type="protein sequence ID" value="SYV90801.1"/>
    <property type="molecule type" value="Genomic_DNA"/>
</dbReference>
<proteinExistence type="predicted"/>
<reference evidence="6" key="1">
    <citation type="submission" date="2018-06" db="EMBL/GenBank/DDBJ databases">
        <authorList>
            <consortium name="Pathogen Informatics"/>
        </authorList>
    </citation>
    <scope>NUCLEOTIDE SEQUENCE [LARGE SCALE GENOMIC DNA]</scope>
    <source>
        <strain evidence="6">NCTC10135</strain>
    </source>
</reference>
<dbReference type="Gene3D" id="3.40.50.970">
    <property type="match status" value="1"/>
</dbReference>
<dbReference type="InterPro" id="IPR029061">
    <property type="entry name" value="THDP-binding"/>
</dbReference>
<dbReference type="EC" id="1.2.4.1" evidence="5"/>
<feature type="domain" description="Dehydrogenase E1 component" evidence="4">
    <location>
        <begin position="10"/>
        <end position="78"/>
    </location>
</feature>
<dbReference type="PANTHER" id="PTHR11516">
    <property type="entry name" value="PYRUVATE DEHYDROGENASE E1 COMPONENT, ALPHA SUBUNIT BACTERIAL AND ORGANELLAR"/>
    <property type="match status" value="1"/>
</dbReference>
<dbReference type="GO" id="GO:0004739">
    <property type="term" value="F:pyruvate dehydrogenase (acetyl-transferring) activity"/>
    <property type="evidence" value="ECO:0007669"/>
    <property type="project" value="UniProtKB-EC"/>
</dbReference>
<evidence type="ECO:0000313" key="6">
    <source>
        <dbReference type="Proteomes" id="UP000259864"/>
    </source>
</evidence>